<keyword evidence="1" id="KW-0812">Transmembrane</keyword>
<evidence type="ECO:0000313" key="2">
    <source>
        <dbReference type="EMBL" id="TMJ11381.1"/>
    </source>
</evidence>
<protein>
    <submittedName>
        <fullName evidence="2">Uncharacterized protein</fullName>
    </submittedName>
</protein>
<gene>
    <name evidence="2" type="ORF">E6G98_04900</name>
</gene>
<keyword evidence="1" id="KW-0472">Membrane</keyword>
<keyword evidence="1" id="KW-1133">Transmembrane helix</keyword>
<proteinExistence type="predicted"/>
<evidence type="ECO:0000256" key="1">
    <source>
        <dbReference type="SAM" id="Phobius"/>
    </source>
</evidence>
<dbReference type="Proteomes" id="UP000315217">
    <property type="component" value="Unassembled WGS sequence"/>
</dbReference>
<organism evidence="2 3">
    <name type="scientific">Candidatus Segetimicrobium genomatis</name>
    <dbReference type="NCBI Taxonomy" id="2569760"/>
    <lineage>
        <taxon>Bacteria</taxon>
        <taxon>Bacillati</taxon>
        <taxon>Candidatus Sysuimicrobiota</taxon>
        <taxon>Candidatus Sysuimicrobiia</taxon>
        <taxon>Candidatus Sysuimicrobiales</taxon>
        <taxon>Candidatus Segetimicrobiaceae</taxon>
        <taxon>Candidatus Segetimicrobium</taxon>
    </lineage>
</organism>
<comment type="caution">
    <text evidence="2">The sequence shown here is derived from an EMBL/GenBank/DDBJ whole genome shotgun (WGS) entry which is preliminary data.</text>
</comment>
<reference evidence="2 3" key="1">
    <citation type="journal article" date="2019" name="Nat. Microbiol.">
        <title>Mediterranean grassland soil C-N compound turnover is dependent on rainfall and depth, and is mediated by genomically divergent microorganisms.</title>
        <authorList>
            <person name="Diamond S."/>
            <person name="Andeer P.F."/>
            <person name="Li Z."/>
            <person name="Crits-Christoph A."/>
            <person name="Burstein D."/>
            <person name="Anantharaman K."/>
            <person name="Lane K.R."/>
            <person name="Thomas B.C."/>
            <person name="Pan C."/>
            <person name="Northen T.R."/>
            <person name="Banfield J.F."/>
        </authorList>
    </citation>
    <scope>NUCLEOTIDE SEQUENCE [LARGE SCALE GENOMIC DNA]</scope>
    <source>
        <strain evidence="2">NP_1</strain>
    </source>
</reference>
<evidence type="ECO:0000313" key="3">
    <source>
        <dbReference type="Proteomes" id="UP000315217"/>
    </source>
</evidence>
<dbReference type="EMBL" id="VBAI01000069">
    <property type="protein sequence ID" value="TMJ11381.1"/>
    <property type="molecule type" value="Genomic_DNA"/>
</dbReference>
<name>A0A537LTQ2_9BACT</name>
<feature type="transmembrane region" description="Helical" evidence="1">
    <location>
        <begin position="12"/>
        <end position="30"/>
    </location>
</feature>
<feature type="non-terminal residue" evidence="2">
    <location>
        <position position="69"/>
    </location>
</feature>
<dbReference type="AlphaFoldDB" id="A0A537LTQ2"/>
<sequence>MSTPTMPQSSGHRFWVARVIAGIVGLVVGLRSTLRTMFEPKVTVSYPLQKVNVSPRWHGLLALPIDPET</sequence>
<accession>A0A537LTQ2</accession>